<keyword evidence="1" id="KW-0808">Transferase</keyword>
<keyword evidence="2" id="KW-1185">Reference proteome</keyword>
<protein>
    <submittedName>
        <fullName evidence="1">Phosphoribosylglycinamide formyltransferase</fullName>
        <ecNumber evidence="1">2.1.2.2</ecNumber>
    </submittedName>
</protein>
<organism evidence="1 2">
    <name type="scientific">Miniphocaeibacter halophilus</name>
    <dbReference type="NCBI Taxonomy" id="2931922"/>
    <lineage>
        <taxon>Bacteria</taxon>
        <taxon>Bacillati</taxon>
        <taxon>Bacillota</taxon>
        <taxon>Tissierellia</taxon>
        <taxon>Tissierellales</taxon>
        <taxon>Peptoniphilaceae</taxon>
        <taxon>Miniphocaeibacter</taxon>
    </lineage>
</organism>
<dbReference type="EMBL" id="CP066744">
    <property type="protein sequence ID" value="QQK07991.1"/>
    <property type="molecule type" value="Genomic_DNA"/>
</dbReference>
<name>A0AC61MWR8_9FIRM</name>
<accession>A0AC61MWR8</accession>
<dbReference type="Proteomes" id="UP000595814">
    <property type="component" value="Chromosome"/>
</dbReference>
<sequence>MSLNIAVMISGSGSNLQSIIDAIEKNILKSEIKIVISNMEKAYGLVRAKKHGIDAVYLSKKDYSSLKEYEKELLEVFKNKKIDLIVLAGYLGIVPEEIIKYYKNKIVNIHPSLIPSFCGKGFYGINVHEKVLEYGVKVTGATTHFVDEGVDTGPIIIQEPLKIEEEITAEELQKRVLDIEHKILVETIRLIEDKRLEINGRKVLIRR</sequence>
<gene>
    <name evidence="1" type="ORF">JFY71_00185</name>
</gene>
<evidence type="ECO:0000313" key="1">
    <source>
        <dbReference type="EMBL" id="QQK07991.1"/>
    </source>
</evidence>
<evidence type="ECO:0000313" key="2">
    <source>
        <dbReference type="Proteomes" id="UP000595814"/>
    </source>
</evidence>
<dbReference type="EC" id="2.1.2.2" evidence="1"/>
<proteinExistence type="predicted"/>
<reference evidence="1 2" key="1">
    <citation type="journal article" date="2022" name="Int. J. Syst. Evol. Microbiol.">
        <title>Miniphocaeibacter halophilus sp. nov., an ammonium-tolerant acetate-producing bacterium isolated from a biogas system.</title>
        <authorList>
            <person name="Schnurer A."/>
            <person name="Singh A."/>
            <person name="Bi S."/>
            <person name="Qiao W."/>
            <person name="Westerholm M."/>
        </authorList>
    </citation>
    <scope>NUCLEOTIDE SEQUENCE [LARGE SCALE GENOMIC DNA]</scope>
    <source>
        <strain evidence="1 2">AMB_01</strain>
    </source>
</reference>